<dbReference type="Gene3D" id="3.30.70.330">
    <property type="match status" value="2"/>
</dbReference>
<dbReference type="InterPro" id="IPR035979">
    <property type="entry name" value="RBD_domain_sf"/>
</dbReference>
<name>A0A8B8GBQ9_9HEMI</name>
<evidence type="ECO:0000256" key="2">
    <source>
        <dbReference type="PROSITE-ProRule" id="PRU00176"/>
    </source>
</evidence>
<evidence type="ECO:0000313" key="6">
    <source>
        <dbReference type="RefSeq" id="XP_025420167.1"/>
    </source>
</evidence>
<evidence type="ECO:0000256" key="1">
    <source>
        <dbReference type="ARBA" id="ARBA00022884"/>
    </source>
</evidence>
<evidence type="ECO:0000259" key="4">
    <source>
        <dbReference type="PROSITE" id="PS50102"/>
    </source>
</evidence>
<feature type="domain" description="RRM" evidence="4">
    <location>
        <begin position="121"/>
        <end position="193"/>
    </location>
</feature>
<dbReference type="Proteomes" id="UP000694846">
    <property type="component" value="Unplaced"/>
</dbReference>
<dbReference type="SUPFAM" id="SSF54928">
    <property type="entry name" value="RNA-binding domain, RBD"/>
    <property type="match status" value="1"/>
</dbReference>
<feature type="compositionally biased region" description="Polar residues" evidence="3">
    <location>
        <begin position="34"/>
        <end position="46"/>
    </location>
</feature>
<gene>
    <name evidence="6" type="primary">LOC112690375</name>
</gene>
<dbReference type="RefSeq" id="XP_025420167.1">
    <property type="nucleotide sequence ID" value="XM_025564382.1"/>
</dbReference>
<dbReference type="Pfam" id="PF13893">
    <property type="entry name" value="RRM_5"/>
    <property type="match status" value="1"/>
</dbReference>
<keyword evidence="5" id="KW-1185">Reference proteome</keyword>
<organism evidence="5 6">
    <name type="scientific">Sipha flava</name>
    <name type="common">yellow sugarcane aphid</name>
    <dbReference type="NCBI Taxonomy" id="143950"/>
    <lineage>
        <taxon>Eukaryota</taxon>
        <taxon>Metazoa</taxon>
        <taxon>Ecdysozoa</taxon>
        <taxon>Arthropoda</taxon>
        <taxon>Hexapoda</taxon>
        <taxon>Insecta</taxon>
        <taxon>Pterygota</taxon>
        <taxon>Neoptera</taxon>
        <taxon>Paraneoptera</taxon>
        <taxon>Hemiptera</taxon>
        <taxon>Sternorrhyncha</taxon>
        <taxon>Aphidomorpha</taxon>
        <taxon>Aphidoidea</taxon>
        <taxon>Aphididae</taxon>
        <taxon>Sipha</taxon>
    </lineage>
</organism>
<dbReference type="GO" id="GO:0003723">
    <property type="term" value="F:RNA binding"/>
    <property type="evidence" value="ECO:0007669"/>
    <property type="project" value="UniProtKB-UniRule"/>
</dbReference>
<feature type="region of interest" description="Disordered" evidence="3">
    <location>
        <begin position="395"/>
        <end position="429"/>
    </location>
</feature>
<proteinExistence type="predicted"/>
<evidence type="ECO:0000256" key="3">
    <source>
        <dbReference type="SAM" id="MobiDB-lite"/>
    </source>
</evidence>
<feature type="region of interest" description="Disordered" evidence="3">
    <location>
        <begin position="1"/>
        <end position="119"/>
    </location>
</feature>
<dbReference type="SMART" id="SM00360">
    <property type="entry name" value="RRM"/>
    <property type="match status" value="1"/>
</dbReference>
<feature type="compositionally biased region" description="Polar residues" evidence="3">
    <location>
        <begin position="1"/>
        <end position="21"/>
    </location>
</feature>
<dbReference type="GeneID" id="112690375"/>
<feature type="compositionally biased region" description="Basic and acidic residues" evidence="3">
    <location>
        <begin position="75"/>
        <end position="90"/>
    </location>
</feature>
<dbReference type="OrthoDB" id="6620929at2759"/>
<dbReference type="PANTHER" id="PTHR15592">
    <property type="entry name" value="MATRIN 3/NUCLEAR PROTEIN 220-RELATED"/>
    <property type="match status" value="1"/>
</dbReference>
<keyword evidence="1 2" id="KW-0694">RNA-binding</keyword>
<reference evidence="6" key="1">
    <citation type="submission" date="2025-08" db="UniProtKB">
        <authorList>
            <consortium name="RefSeq"/>
        </authorList>
    </citation>
    <scope>IDENTIFICATION</scope>
    <source>
        <tissue evidence="6">Whole body</tissue>
    </source>
</reference>
<evidence type="ECO:0000313" key="5">
    <source>
        <dbReference type="Proteomes" id="UP000694846"/>
    </source>
</evidence>
<sequence>MDRNQQQYGQRMLMNSASRQCTECRRHPAGRQMAATSGRRSTTEYVSNVRDGRPRTSLVERGNRGYGKSNNNVFRPRDVHREQGSSEMRRIGRTPESGSGDTSSPPFRRSSSRAHRAGPGKTLLVHGLDGDINCNKIFNMFCLYGNVTAVKILKKGQVLVELNDVEAAKRCVAHLHLMPLDQQKKLKVKYSNFSYIRDQGKVIRLPDGTPTMKYYDTSKLNRFSYKKKFINERRIAAPSKILHFFNTPLDISGSQIRRAVINTLNCKDAVRSITILPQKHPGAKCSTGFLELKRVDLAAKVIFLLNHMQLESSRSKYPFLMKLCFSKWSEMRQKSEDSTALVFNATPRNSQWLFHRHEHRVSMVEYKVSRVTRVTDEDYPWTLWDMRDHATEAIDPEAGTSSDTHCRPSDESGTLLNPQTVLPGLPVDE</sequence>
<accession>A0A8B8GBQ9</accession>
<dbReference type="InterPro" id="IPR012677">
    <property type="entry name" value="Nucleotide-bd_a/b_plait_sf"/>
</dbReference>
<dbReference type="AlphaFoldDB" id="A0A8B8GBQ9"/>
<dbReference type="Pfam" id="PF22976">
    <property type="entry name" value="RRM_10"/>
    <property type="match status" value="1"/>
</dbReference>
<dbReference type="InterPro" id="IPR000504">
    <property type="entry name" value="RRM_dom"/>
</dbReference>
<protein>
    <submittedName>
        <fullName evidence="6">Heterogeneous nuclear ribonucleoprotein L-like</fullName>
    </submittedName>
</protein>
<dbReference type="PROSITE" id="PS50102">
    <property type="entry name" value="RRM"/>
    <property type="match status" value="1"/>
</dbReference>
<dbReference type="InterPro" id="IPR055204">
    <property type="entry name" value="HNRNPL_RRM"/>
</dbReference>
<feature type="compositionally biased region" description="Polar residues" evidence="3">
    <location>
        <begin position="411"/>
        <end position="420"/>
    </location>
</feature>